<geneLocation type="plasmid" evidence="2 4">
    <name>pYekat-1-cp30-6</name>
</geneLocation>
<keyword evidence="1" id="KW-0614">Plasmid</keyword>
<dbReference type="EMBL" id="CP117141">
    <property type="protein sequence ID" value="WEG86217.1"/>
    <property type="molecule type" value="Genomic_DNA"/>
</dbReference>
<evidence type="ECO:0000313" key="5">
    <source>
        <dbReference type="Proteomes" id="UP000291995"/>
    </source>
</evidence>
<evidence type="ECO:0000313" key="2">
    <source>
        <dbReference type="EMBL" id="WDE71869.1"/>
    </source>
</evidence>
<evidence type="ECO:0000313" key="3">
    <source>
        <dbReference type="EMBL" id="WEG86217.1"/>
    </source>
</evidence>
<dbReference type="Pfam" id="PF07341">
    <property type="entry name" value="DUF1473"/>
    <property type="match status" value="1"/>
</dbReference>
<dbReference type="EMBL" id="CP036608">
    <property type="protein sequence ID" value="QBK62746.1"/>
    <property type="molecule type" value="Genomic_DNA"/>
</dbReference>
<reference evidence="1" key="1">
    <citation type="submission" date="2019-03" db="EMBL/GenBank/DDBJ databases">
        <title>Whole genome sequencing of Borrelia miyamotoi strains isolated at the Russian territory.</title>
        <authorList>
            <person name="Kuleshov K.V."/>
            <person name="Platonov A.E."/>
            <person name="Goptar I.A."/>
            <person name="Shipulin G.A."/>
            <person name="Markelov M.L."/>
            <person name="Koetsveld J."/>
            <person name="Kolyasnikova N.M."/>
            <person name="Sarksyan D.S."/>
            <person name="Toporkova M.G."/>
            <person name="Hovius J.W."/>
        </authorList>
    </citation>
    <scope>NUCLEOTIDE SEQUENCE</scope>
    <source>
        <strain evidence="1">Yekat-76</strain>
        <plasmid evidence="1">unnamed</plasmid>
    </source>
</reference>
<keyword evidence="4" id="KW-1185">Reference proteome</keyword>
<dbReference type="RefSeq" id="WP_099497252.1">
    <property type="nucleotide sequence ID" value="NZ_CP024325.1"/>
</dbReference>
<dbReference type="InterPro" id="IPR009941">
    <property type="entry name" value="DUF1473"/>
</dbReference>
<sequence>MITKYKMHILGKDKTHQYPLRVLPMYEWDTVLGFMQNESVQKLSEVKYLREITNLMIKPGFLDEFYLILDDNREFATYYKDYLIAIIYSVQFNTFHLDADFKKPSFIFLKEYQNNVGDFVVFDYINDEEFNYEYVINNIKNTDQICA</sequence>
<accession>A0A481YF40</accession>
<proteinExistence type="predicted"/>
<name>A0A481YF40_9SPIR</name>
<protein>
    <submittedName>
        <fullName evidence="1">DUF1473 family protein</fullName>
    </submittedName>
</protein>
<geneLocation type="plasmid" evidence="3 5">
    <name>pYk76-cp30-6xcp30-11</name>
</geneLocation>
<evidence type="ECO:0000313" key="1">
    <source>
        <dbReference type="EMBL" id="QBK62746.1"/>
    </source>
</evidence>
<reference evidence="3" key="2">
    <citation type="submission" date="2022-12" db="EMBL/GenBank/DDBJ databases">
        <title>B. miyamotoi WGS.</title>
        <authorList>
            <person name="Kuleshov K.V."/>
            <person name="Hoornstra D."/>
            <person name="Hovius J.W."/>
            <person name="Platonov A.E."/>
            <person name="Telford S.R. III."/>
        </authorList>
    </citation>
    <scope>NUCLEOTIDE SEQUENCE</scope>
    <source>
        <strain evidence="3">Yekat-76</strain>
        <plasmid evidence="3">pYk76-cp30-6xcp30-11</plasmid>
    </source>
</reference>
<organism evidence="1">
    <name type="scientific">Borrelia miyamotoi</name>
    <dbReference type="NCBI Taxonomy" id="47466"/>
    <lineage>
        <taxon>Bacteria</taxon>
        <taxon>Pseudomonadati</taxon>
        <taxon>Spirochaetota</taxon>
        <taxon>Spirochaetia</taxon>
        <taxon>Spirochaetales</taxon>
        <taxon>Borreliaceae</taxon>
        <taxon>Borrelia</taxon>
    </lineage>
</organism>
<dbReference type="AlphaFoldDB" id="A0A481YF40"/>
<gene>
    <name evidence="2" type="ORF">CNO13_07670</name>
    <name evidence="3" type="ORF">EZU67_006325</name>
    <name evidence="1" type="ORF">EZU67_06325</name>
</gene>
<geneLocation type="plasmid" evidence="1">
    <name>unnamed</name>
</geneLocation>
<evidence type="ECO:0000313" key="4">
    <source>
        <dbReference type="Proteomes" id="UP000230633"/>
    </source>
</evidence>
<reference evidence="2" key="3">
    <citation type="submission" date="2022-12" db="EMBL/GenBank/DDBJ databases">
        <title>B. miyamotoi WGS.</title>
        <authorList>
            <person name="Gabriele M."/>
            <person name="Kuleshov K.V."/>
            <person name="Hepner S."/>
            <person name="Hoornstra D."/>
            <person name="Hovius J.W."/>
            <person name="Platonov A.E."/>
            <person name="Fingerle V."/>
            <person name="Strube C."/>
        </authorList>
    </citation>
    <scope>NUCLEOTIDE SEQUENCE</scope>
    <source>
        <strain evidence="2">Yekat-1</strain>
        <plasmid evidence="2">pYekat-1-cp30-6</plasmid>
    </source>
</reference>
<dbReference type="Proteomes" id="UP000230633">
    <property type="component" value="Plasmid pYekat-1-cp30-6"/>
</dbReference>
<dbReference type="EMBL" id="CP117154">
    <property type="protein sequence ID" value="WDE71869.1"/>
    <property type="molecule type" value="Genomic_DNA"/>
</dbReference>
<dbReference type="Proteomes" id="UP000291995">
    <property type="component" value="Plasmid pYk76-cp30-6xcp30-11"/>
</dbReference>